<sequence length="1410" mass="154961">MWGIFRKRDNDRADGAHTRNVPESSANETEPILDRENTLEEERDLVDGVGKGERPSDWIDQVRATRAGASDTAFAPPADDDRSEAPESEPITASASDAASAQHDIDLSVDDMDDAPGRDNAHAAESANLTDAGDVVDDAPFERPETIDERVAHERWRNEVAALGGKSPQLYFSGRRGTYIDLSTAHPSGIALLLARRPVMLSSLLREPLTFRNALDAAGHITRLGAELEAARGLNTIQLAAGFATWTGTGGIERNAPIFLRQASLRRLGRDYEIRLRGKLQPNVALLRAMYHEGATLRASELMQQVEASDALLPEAAFAYVREAGRGLSGFTVDSIAALSTFADFADAMYDDLGTLDQPIVRALAGNAGARDFLGRPIRAEQAIDPDHRDPSSDRLLLDADTQQERVVDAILGGSNLVVETLPGTGVTQTVVNAIGQLLDRNRRVLVVTPRTASVRTIRARLKHVGLEGVAVTPRTLRRDIIAGITRNERAERPNTAELDDALVRLRRVLSDYRAALATKHESFGVSPLDALEALSQLELLEVPPSTTARLRRDELDTFAEVTARAEAGEQLRELGELGQFRLNEEDSPWFGVAFGSTDEVSEVYGTAVELADGRVTEFLDETRKIVQQTNLREPETFTELGIYLRLLADIRETLDRFTPEVFDADLAELIEATGGRREGSDMPSARRRELRQLAREFVRPGVTVNELHESLKYVQRQRILWHRYVQDAAQPSVPIGIDTARDHWRDLSAKIQLVDGPFEDVGHQTLATTPLDELESRIARLAAKSEVLDNAVDRLALNERLTARGLGDLITDLAERHIEPEHVADELELAWWQSVLEELLVNDKALLNANTRVVTRLESDFRVVDEAHTASTASQIAWQLAEAWKVALVDGDDQAETFRQLLRSPGTSSRQLVNKAPSISEPLTQVWLASPYDVHRIDERITFDTVLLVDAGAFTTAEAIGAIRRANQVVAFGDPVTQFPTPFEVAVQPPMEAQRVDAKLSKEDVARLTDDSIYASLAEFLPGISLTRSYRAGGEDLTELVNERFYDGRLDSMPWAGAFLGHSSLTYSYVPNGTGMPDPRTGAVEATDAEVTRVIELVLDHAIHRPRESLMVVSASAAHAQRVEQAVWSAVSHRADVAEFFMRPRNEPFVVTTIEGAAAQSRDRVIFSLGYGVTPHGRVLSEFGVLAGPLGTKSLAVTMSRARRSLVIVSCIRPEQLDLSRLTPGVLQLCEILTELDERDADARLASPAQGNASADAAGAVATRQRRPMLVDLGRRLESFGMRVELDYRGRIPLAASYGHRAIVVDMEAVGRGESDQAVKHTLRETLRLRPELLKRLGWYYLRVHAFELFANPEAVAQRIATALEVPIGDQDGETLAIEAAPKAIAEREAPRAIEPGTSGSNLFDTDSE</sequence>
<evidence type="ECO:0000256" key="1">
    <source>
        <dbReference type="SAM" id="MobiDB-lite"/>
    </source>
</evidence>
<comment type="caution">
    <text evidence="2">The sequence shown here is derived from an EMBL/GenBank/DDBJ whole genome shotgun (WGS) entry which is preliminary data.</text>
</comment>
<feature type="compositionally biased region" description="Polar residues" evidence="1">
    <location>
        <begin position="1399"/>
        <end position="1410"/>
    </location>
</feature>
<dbReference type="SUPFAM" id="SSF52540">
    <property type="entry name" value="P-loop containing nucleoside triphosphate hydrolases"/>
    <property type="match status" value="1"/>
</dbReference>
<feature type="compositionally biased region" description="Basic and acidic residues" evidence="1">
    <location>
        <begin position="1"/>
        <end position="17"/>
    </location>
</feature>
<dbReference type="EMBL" id="JBHUNF010000002">
    <property type="protein sequence ID" value="MFD2674351.1"/>
    <property type="molecule type" value="Genomic_DNA"/>
</dbReference>
<feature type="region of interest" description="Disordered" evidence="1">
    <location>
        <begin position="1"/>
        <end position="137"/>
    </location>
</feature>
<protein>
    <submittedName>
        <fullName evidence="2">ATP-binding protein</fullName>
    </submittedName>
</protein>
<evidence type="ECO:0000313" key="3">
    <source>
        <dbReference type="Proteomes" id="UP001597453"/>
    </source>
</evidence>
<feature type="region of interest" description="Disordered" evidence="1">
    <location>
        <begin position="1389"/>
        <end position="1410"/>
    </location>
</feature>
<dbReference type="GO" id="GO:0005524">
    <property type="term" value="F:ATP binding"/>
    <property type="evidence" value="ECO:0007669"/>
    <property type="project" value="UniProtKB-KW"/>
</dbReference>
<keyword evidence="3" id="KW-1185">Reference proteome</keyword>
<accession>A0ABW5RI45</accession>
<reference evidence="3" key="1">
    <citation type="journal article" date="2019" name="Int. J. Syst. Evol. Microbiol.">
        <title>The Global Catalogue of Microorganisms (GCM) 10K type strain sequencing project: providing services to taxonomists for standard genome sequencing and annotation.</title>
        <authorList>
            <consortium name="The Broad Institute Genomics Platform"/>
            <consortium name="The Broad Institute Genome Sequencing Center for Infectious Disease"/>
            <person name="Wu L."/>
            <person name="Ma J."/>
        </authorList>
    </citation>
    <scope>NUCLEOTIDE SEQUENCE [LARGE SCALE GENOMIC DNA]</scope>
    <source>
        <strain evidence="3">TISTR 1511</strain>
    </source>
</reference>
<evidence type="ECO:0000313" key="2">
    <source>
        <dbReference type="EMBL" id="MFD2674351.1"/>
    </source>
</evidence>
<dbReference type="InterPro" id="IPR027417">
    <property type="entry name" value="P-loop_NTPase"/>
</dbReference>
<gene>
    <name evidence="2" type="ORF">ACFSUQ_03425</name>
</gene>
<organism evidence="2 3">
    <name type="scientific">Gulosibacter bifidus</name>
    <dbReference type="NCBI Taxonomy" id="272239"/>
    <lineage>
        <taxon>Bacteria</taxon>
        <taxon>Bacillati</taxon>
        <taxon>Actinomycetota</taxon>
        <taxon>Actinomycetes</taxon>
        <taxon>Micrococcales</taxon>
        <taxon>Microbacteriaceae</taxon>
        <taxon>Gulosibacter</taxon>
    </lineage>
</organism>
<dbReference type="Gene3D" id="3.40.50.300">
    <property type="entry name" value="P-loop containing nucleotide triphosphate hydrolases"/>
    <property type="match status" value="2"/>
</dbReference>
<keyword evidence="2" id="KW-0547">Nucleotide-binding</keyword>
<keyword evidence="2" id="KW-0067">ATP-binding</keyword>
<dbReference type="Proteomes" id="UP001597453">
    <property type="component" value="Unassembled WGS sequence"/>
</dbReference>
<dbReference type="RefSeq" id="WP_066056869.1">
    <property type="nucleotide sequence ID" value="NZ_JBHUNF010000002.1"/>
</dbReference>
<proteinExistence type="predicted"/>
<name>A0ABW5RI45_9MICO</name>